<organism evidence="1">
    <name type="scientific">Timema douglasi</name>
    <name type="common">Walking stick</name>
    <dbReference type="NCBI Taxonomy" id="61478"/>
    <lineage>
        <taxon>Eukaryota</taxon>
        <taxon>Metazoa</taxon>
        <taxon>Ecdysozoa</taxon>
        <taxon>Arthropoda</taxon>
        <taxon>Hexapoda</taxon>
        <taxon>Insecta</taxon>
        <taxon>Pterygota</taxon>
        <taxon>Neoptera</taxon>
        <taxon>Polyneoptera</taxon>
        <taxon>Phasmatodea</taxon>
        <taxon>Timematodea</taxon>
        <taxon>Timematoidea</taxon>
        <taxon>Timematidae</taxon>
        <taxon>Timema</taxon>
    </lineage>
</organism>
<dbReference type="EMBL" id="OA572516">
    <property type="protein sequence ID" value="CAD7204508.1"/>
    <property type="molecule type" value="Genomic_DNA"/>
</dbReference>
<dbReference type="AlphaFoldDB" id="A0A7R8VTV1"/>
<protein>
    <submittedName>
        <fullName evidence="1">Uncharacterized protein</fullName>
    </submittedName>
</protein>
<name>A0A7R8VTV1_TIMDO</name>
<evidence type="ECO:0000313" key="1">
    <source>
        <dbReference type="EMBL" id="CAD7204508.1"/>
    </source>
</evidence>
<reference evidence="1" key="1">
    <citation type="submission" date="2020-11" db="EMBL/GenBank/DDBJ databases">
        <authorList>
            <person name="Tran Van P."/>
        </authorList>
    </citation>
    <scope>NUCLEOTIDE SEQUENCE</scope>
</reference>
<proteinExistence type="predicted"/>
<sequence length="376" mass="42846">MIGRARIFSFFASYAMMAQGMTRRHNCEHGTLCHMSRCGHFGCTLAQEDCSCTNWSHWLQLGVSNHSSELSRWSHRTKKNLCWKMDKLAHSLNTLARTHTSTYSDNFNLDDPIAITDHFICGELSLEHPAENRTWSSPSHDRLDALYHEITGACDIMCLGVRDARIRYVCSAYRRHVHDLHMTEAIISQMLDECEIHWSCTAALVREVVRVGARRGAARWGYPELADRAIKFLMLFQQHICDQVFNALFFRDKYLSRQNVDTELRLKLDSYPTAALEMTAIGRILAVLTVYHRGLWYSGTLVGLHLTVSRPRRIVVIASGCWQGGPGFGSRLVPGSFSGDTEVPGSIPRTSRFFCESVDLERDQTQTREEIVELIE</sequence>
<gene>
    <name evidence="1" type="ORF">TDIB3V08_LOCUS10665</name>
</gene>
<accession>A0A7R8VTV1</accession>